<organism evidence="6 7">
    <name type="scientific">Roridomyces roridus</name>
    <dbReference type="NCBI Taxonomy" id="1738132"/>
    <lineage>
        <taxon>Eukaryota</taxon>
        <taxon>Fungi</taxon>
        <taxon>Dikarya</taxon>
        <taxon>Basidiomycota</taxon>
        <taxon>Agaricomycotina</taxon>
        <taxon>Agaricomycetes</taxon>
        <taxon>Agaricomycetidae</taxon>
        <taxon>Agaricales</taxon>
        <taxon>Marasmiineae</taxon>
        <taxon>Mycenaceae</taxon>
        <taxon>Roridomyces</taxon>
    </lineage>
</organism>
<protein>
    <recommendedName>
        <fullName evidence="5">MYND-type domain-containing protein</fullName>
    </recommendedName>
</protein>
<dbReference type="Gene3D" id="6.10.140.2220">
    <property type="match status" value="1"/>
</dbReference>
<keyword evidence="3" id="KW-0862">Zinc</keyword>
<gene>
    <name evidence="6" type="ORF">FB45DRAFT_914784</name>
</gene>
<evidence type="ECO:0000256" key="2">
    <source>
        <dbReference type="ARBA" id="ARBA00022771"/>
    </source>
</evidence>
<evidence type="ECO:0000256" key="1">
    <source>
        <dbReference type="ARBA" id="ARBA00022723"/>
    </source>
</evidence>
<comment type="caution">
    <text evidence="6">The sequence shown here is derived from an EMBL/GenBank/DDBJ whole genome shotgun (WGS) entry which is preliminary data.</text>
</comment>
<evidence type="ECO:0000313" key="7">
    <source>
        <dbReference type="Proteomes" id="UP001221142"/>
    </source>
</evidence>
<keyword evidence="2 4" id="KW-0863">Zinc-finger</keyword>
<dbReference type="GO" id="GO:0008270">
    <property type="term" value="F:zinc ion binding"/>
    <property type="evidence" value="ECO:0007669"/>
    <property type="project" value="UniProtKB-KW"/>
</dbReference>
<proteinExistence type="predicted"/>
<dbReference type="InterPro" id="IPR002893">
    <property type="entry name" value="Znf_MYND"/>
</dbReference>
<dbReference type="PROSITE" id="PS50865">
    <property type="entry name" value="ZF_MYND_2"/>
    <property type="match status" value="1"/>
</dbReference>
<evidence type="ECO:0000256" key="4">
    <source>
        <dbReference type="PROSITE-ProRule" id="PRU00134"/>
    </source>
</evidence>
<keyword evidence="1" id="KW-0479">Metal-binding</keyword>
<dbReference type="SUPFAM" id="SSF144232">
    <property type="entry name" value="HIT/MYND zinc finger-like"/>
    <property type="match status" value="1"/>
</dbReference>
<sequence length="641" mass="71602">MHESLRLTALQRLPFSIRRFALAAANGSVQNLRRIVKLLNRPNEHHPNLLLPVVYQLLDPSGVPSNDPYASMTPAEVAVCSKAMIAMDALSFYIHGIPDGAKSDLWDRVWSWFLYFETRYGVLENSYRLDDACARLVRCAYQLQLDRETFQPPPEFYSALSRAWTFPLGIRGPVSKFNHFDMGSDCRGPILIAVTKFLDSRVFIAENLERFVAPGPPLGYARFHFDYLLKHLRNASTARKAFTQLCGLVLFLQFMVDAGGDGPQGHAGDLIFEFVWNRGVQALMQAIQALAAVSADIDRAPLIDECFQVVQKLGDKTSVYPLVRAPISIGLVDTIAICAQRSDLVPAIHTFLHSGLLVFLPSSIIYWGDGTASQILAAMRRHESVVPRFPPDLRDAWNGFAAMAREPAVLSESLGSMSMLGMHACDNTLCDEIGPKRDFHRCSGCLTLYYCSVQCQRTDWCASHRTACNSTDYLFMTFHQRSAVKRCERPFIRALLHRDYTKNKLQIYRDIVKCLRAHPGAGYLVEFDYTCGIKNNITVRSLEESDSSDSYSIGFFSKASGLEWQDALARAARSEGRMAIHVVYMRQTGSVGRPWIVPLRSSCGLVHDELVRIASAGTGEEGLEGLAELVSRSDLAVTEIH</sequence>
<reference evidence="6" key="1">
    <citation type="submission" date="2023-03" db="EMBL/GenBank/DDBJ databases">
        <title>Massive genome expansion in bonnet fungi (Mycena s.s.) driven by repeated elements and novel gene families across ecological guilds.</title>
        <authorList>
            <consortium name="Lawrence Berkeley National Laboratory"/>
            <person name="Harder C.B."/>
            <person name="Miyauchi S."/>
            <person name="Viragh M."/>
            <person name="Kuo A."/>
            <person name="Thoen E."/>
            <person name="Andreopoulos B."/>
            <person name="Lu D."/>
            <person name="Skrede I."/>
            <person name="Drula E."/>
            <person name="Henrissat B."/>
            <person name="Morin E."/>
            <person name="Kohler A."/>
            <person name="Barry K."/>
            <person name="LaButti K."/>
            <person name="Morin E."/>
            <person name="Salamov A."/>
            <person name="Lipzen A."/>
            <person name="Mereny Z."/>
            <person name="Hegedus B."/>
            <person name="Baldrian P."/>
            <person name="Stursova M."/>
            <person name="Weitz H."/>
            <person name="Taylor A."/>
            <person name="Grigoriev I.V."/>
            <person name="Nagy L.G."/>
            <person name="Martin F."/>
            <person name="Kauserud H."/>
        </authorList>
    </citation>
    <scope>NUCLEOTIDE SEQUENCE</scope>
    <source>
        <strain evidence="6">9284</strain>
    </source>
</reference>
<dbReference type="EMBL" id="JARKIF010000008">
    <property type="protein sequence ID" value="KAJ7633279.1"/>
    <property type="molecule type" value="Genomic_DNA"/>
</dbReference>
<evidence type="ECO:0000259" key="5">
    <source>
        <dbReference type="PROSITE" id="PS50865"/>
    </source>
</evidence>
<evidence type="ECO:0000313" key="6">
    <source>
        <dbReference type="EMBL" id="KAJ7633279.1"/>
    </source>
</evidence>
<dbReference type="AlphaFoldDB" id="A0AAD7BXZ1"/>
<name>A0AAD7BXZ1_9AGAR</name>
<dbReference type="Proteomes" id="UP001221142">
    <property type="component" value="Unassembled WGS sequence"/>
</dbReference>
<keyword evidence="7" id="KW-1185">Reference proteome</keyword>
<feature type="domain" description="MYND-type" evidence="5">
    <location>
        <begin position="430"/>
        <end position="468"/>
    </location>
</feature>
<accession>A0AAD7BXZ1</accession>
<dbReference type="Pfam" id="PF01753">
    <property type="entry name" value="zf-MYND"/>
    <property type="match status" value="1"/>
</dbReference>
<evidence type="ECO:0000256" key="3">
    <source>
        <dbReference type="ARBA" id="ARBA00022833"/>
    </source>
</evidence>